<protein>
    <submittedName>
        <fullName evidence="1">Uncharacterized protein</fullName>
    </submittedName>
</protein>
<proteinExistence type="predicted"/>
<evidence type="ECO:0000313" key="1">
    <source>
        <dbReference type="EMBL" id="XBS70625.1"/>
    </source>
</evidence>
<reference evidence="1" key="1">
    <citation type="submission" date="2024-06" db="EMBL/GenBank/DDBJ databases">
        <authorList>
            <person name="Coelho C."/>
            <person name="Bento M."/>
            <person name="Garcia E."/>
            <person name="Camelo A."/>
            <person name="Brandao I."/>
            <person name="Espirito Santo C."/>
            <person name="Trovao J."/>
            <person name="Verissimo A."/>
            <person name="Costa J."/>
            <person name="Tiago I."/>
        </authorList>
    </citation>
    <scope>NUCLEOTIDE SEQUENCE</scope>
    <source>
        <strain evidence="1">KWT182</strain>
    </source>
</reference>
<organism evidence="1">
    <name type="scientific">Acerihabitans sp. KWT182</name>
    <dbReference type="NCBI Taxonomy" id="3157919"/>
    <lineage>
        <taxon>Bacteria</taxon>
        <taxon>Pseudomonadati</taxon>
        <taxon>Pseudomonadota</taxon>
        <taxon>Gammaproteobacteria</taxon>
        <taxon>Enterobacterales</taxon>
        <taxon>Pectobacteriaceae</taxon>
        <taxon>Acerihabitans</taxon>
    </lineage>
</organism>
<gene>
    <name evidence="1" type="ORF">ABK905_05500</name>
</gene>
<name>A0AAU7QBL1_9GAMM</name>
<sequence length="47" mass="4969">MTSTANPADNQLSTGTLYWDAIQNAFDYSTSSSAIADGTLTLRDPDA</sequence>
<dbReference type="EMBL" id="CP157947">
    <property type="protein sequence ID" value="XBS70625.1"/>
    <property type="molecule type" value="Genomic_DNA"/>
</dbReference>
<dbReference type="AlphaFoldDB" id="A0AAU7QBL1"/>
<accession>A0AAU7QBL1</accession>